<dbReference type="AlphaFoldDB" id="A0A366K609"/>
<keyword evidence="1" id="KW-0812">Transmembrane</keyword>
<keyword evidence="1" id="KW-0472">Membrane</keyword>
<dbReference type="EMBL" id="QNSF01000001">
    <property type="protein sequence ID" value="RBP96727.1"/>
    <property type="molecule type" value="Genomic_DNA"/>
</dbReference>
<evidence type="ECO:0000313" key="3">
    <source>
        <dbReference type="Proteomes" id="UP000252731"/>
    </source>
</evidence>
<organism evidence="2 3">
    <name type="scientific">Cytobacillus firmus</name>
    <name type="common">Bacillus firmus</name>
    <dbReference type="NCBI Taxonomy" id="1399"/>
    <lineage>
        <taxon>Bacteria</taxon>
        <taxon>Bacillati</taxon>
        <taxon>Bacillota</taxon>
        <taxon>Bacilli</taxon>
        <taxon>Bacillales</taxon>
        <taxon>Bacillaceae</taxon>
        <taxon>Cytobacillus</taxon>
    </lineage>
</organism>
<evidence type="ECO:0000313" key="2">
    <source>
        <dbReference type="EMBL" id="RBP96727.1"/>
    </source>
</evidence>
<sequence>MIWFILGFLFVIYVIFSLSTIKYQLRSIIKHLNINEEPSKVPDEEIERELEEDKKG</sequence>
<comment type="caution">
    <text evidence="2">The sequence shown here is derived from an EMBL/GenBank/DDBJ whole genome shotgun (WGS) entry which is preliminary data.</text>
</comment>
<feature type="transmembrane region" description="Helical" evidence="1">
    <location>
        <begin position="6"/>
        <end position="25"/>
    </location>
</feature>
<evidence type="ECO:0000256" key="1">
    <source>
        <dbReference type="SAM" id="Phobius"/>
    </source>
</evidence>
<dbReference type="Proteomes" id="UP000252731">
    <property type="component" value="Unassembled WGS sequence"/>
</dbReference>
<gene>
    <name evidence="2" type="ORF">DFO70_101543</name>
</gene>
<keyword evidence="3" id="KW-1185">Reference proteome</keyword>
<protein>
    <submittedName>
        <fullName evidence="2">Uncharacterized protein</fullName>
    </submittedName>
</protein>
<name>A0A366K609_CYTFI</name>
<accession>A0A366K609</accession>
<keyword evidence="1" id="KW-1133">Transmembrane helix</keyword>
<reference evidence="2 3" key="1">
    <citation type="submission" date="2018-06" db="EMBL/GenBank/DDBJ databases">
        <title>Freshwater and sediment microbial communities from various areas in North America, analyzing microbe dynamics in response to fracking.</title>
        <authorList>
            <person name="Lamendella R."/>
        </authorList>
    </citation>
    <scope>NUCLEOTIDE SEQUENCE [LARGE SCALE GENOMIC DNA]</scope>
    <source>
        <strain evidence="2 3">14_TX</strain>
    </source>
</reference>
<proteinExistence type="predicted"/>